<dbReference type="GO" id="GO:0003677">
    <property type="term" value="F:DNA binding"/>
    <property type="evidence" value="ECO:0007669"/>
    <property type="project" value="InterPro"/>
</dbReference>
<evidence type="ECO:0000256" key="2">
    <source>
        <dbReference type="ARBA" id="ARBA00022801"/>
    </source>
</evidence>
<keyword evidence="5" id="KW-0413">Isomerase</keyword>
<dbReference type="Proteomes" id="UP000242367">
    <property type="component" value="Unassembled WGS sequence"/>
</dbReference>
<keyword evidence="2 9" id="KW-0378">Hydrolase</keyword>
<dbReference type="Pfam" id="PF13361">
    <property type="entry name" value="UvrD_C"/>
    <property type="match status" value="1"/>
</dbReference>
<dbReference type="GO" id="GO:0000725">
    <property type="term" value="P:recombinational repair"/>
    <property type="evidence" value="ECO:0007669"/>
    <property type="project" value="TreeGrafter"/>
</dbReference>
<organism evidence="11 12">
    <name type="scientific">Actinomadura rubteroloni</name>
    <dbReference type="NCBI Taxonomy" id="1926885"/>
    <lineage>
        <taxon>Bacteria</taxon>
        <taxon>Bacillati</taxon>
        <taxon>Actinomycetota</taxon>
        <taxon>Actinomycetes</taxon>
        <taxon>Streptosporangiales</taxon>
        <taxon>Thermomonosporaceae</taxon>
        <taxon>Actinomadura</taxon>
    </lineage>
</organism>
<dbReference type="EC" id="5.6.2.4" evidence="7"/>
<dbReference type="InterPro" id="IPR014017">
    <property type="entry name" value="DNA_helicase_UvrD-like_C"/>
</dbReference>
<keyword evidence="1 9" id="KW-0547">Nucleotide-binding</keyword>
<evidence type="ECO:0000256" key="3">
    <source>
        <dbReference type="ARBA" id="ARBA00022806"/>
    </source>
</evidence>
<gene>
    <name evidence="11" type="primary">yjcD</name>
    <name evidence="11" type="ORF">BTM25_04880</name>
</gene>
<dbReference type="Gene3D" id="3.30.2310.20">
    <property type="entry name" value="RelE-like"/>
    <property type="match status" value="1"/>
</dbReference>
<evidence type="ECO:0000256" key="9">
    <source>
        <dbReference type="PROSITE-ProRule" id="PRU00560"/>
    </source>
</evidence>
<dbReference type="PROSITE" id="PS51198">
    <property type="entry name" value="UVRD_HELICASE_ATP_BIND"/>
    <property type="match status" value="1"/>
</dbReference>
<dbReference type="InterPro" id="IPR000212">
    <property type="entry name" value="DNA_helicase_UvrD/REP"/>
</dbReference>
<dbReference type="GO" id="GO:0005829">
    <property type="term" value="C:cytosol"/>
    <property type="evidence" value="ECO:0007669"/>
    <property type="project" value="TreeGrafter"/>
</dbReference>
<name>A0A2P4UM25_9ACTN</name>
<evidence type="ECO:0000256" key="1">
    <source>
        <dbReference type="ARBA" id="ARBA00022741"/>
    </source>
</evidence>
<dbReference type="EMBL" id="MTBP01000001">
    <property type="protein sequence ID" value="POM26100.1"/>
    <property type="molecule type" value="Genomic_DNA"/>
</dbReference>
<comment type="caution">
    <text evidence="11">The sequence shown here is derived from an EMBL/GenBank/DDBJ whole genome shotgun (WGS) entry which is preliminary data.</text>
</comment>
<protein>
    <recommendedName>
        <fullName evidence="7">DNA 3'-5' helicase</fullName>
        <ecNumber evidence="7">5.6.2.4</ecNumber>
    </recommendedName>
</protein>
<dbReference type="GO" id="GO:0016887">
    <property type="term" value="F:ATP hydrolysis activity"/>
    <property type="evidence" value="ECO:0007669"/>
    <property type="project" value="RHEA"/>
</dbReference>
<dbReference type="Pfam" id="PF00580">
    <property type="entry name" value="UvrD-helicase"/>
    <property type="match status" value="1"/>
</dbReference>
<evidence type="ECO:0000256" key="5">
    <source>
        <dbReference type="ARBA" id="ARBA00023235"/>
    </source>
</evidence>
<reference evidence="11 12" key="1">
    <citation type="journal article" date="2017" name="Chemistry">
        <title>Isolation, Biosynthesis and Chemical Modifications of Rubterolones A-F: Rare Tropolone Alkaloids from Actinomadura sp. 5-2.</title>
        <authorList>
            <person name="Guo H."/>
            <person name="Benndorf R."/>
            <person name="Leichnitz D."/>
            <person name="Klassen J.L."/>
            <person name="Vollmers J."/>
            <person name="Gorls H."/>
            <person name="Steinacker M."/>
            <person name="Weigel C."/>
            <person name="Dahse H.M."/>
            <person name="Kaster A.K."/>
            <person name="de Beer Z.W."/>
            <person name="Poulsen M."/>
            <person name="Beemelmanns C."/>
        </authorList>
    </citation>
    <scope>NUCLEOTIDE SEQUENCE [LARGE SCALE GENOMIC DNA]</scope>
    <source>
        <strain evidence="11 12">5-2</strain>
    </source>
</reference>
<keyword evidence="12" id="KW-1185">Reference proteome</keyword>
<dbReference type="InterPro" id="IPR035093">
    <property type="entry name" value="RelE/ParE_toxin_dom_sf"/>
</dbReference>
<dbReference type="InterPro" id="IPR014016">
    <property type="entry name" value="UvrD-like_ATP-bd"/>
</dbReference>
<keyword evidence="3 9" id="KW-0347">Helicase</keyword>
<keyword evidence="4 9" id="KW-0067">ATP-binding</keyword>
<proteinExistence type="predicted"/>
<dbReference type="InterPro" id="IPR027417">
    <property type="entry name" value="P-loop_NTPase"/>
</dbReference>
<comment type="catalytic activity">
    <reaction evidence="6">
        <text>Couples ATP hydrolysis with the unwinding of duplex DNA by translocating in the 3'-5' direction.</text>
        <dbReference type="EC" id="5.6.2.4"/>
    </reaction>
</comment>
<evidence type="ECO:0000256" key="4">
    <source>
        <dbReference type="ARBA" id="ARBA00022840"/>
    </source>
</evidence>
<sequence length="733" mass="82507">MSVQDGATLRLLDKADKEIQKLPRTIKGAIYEFQHKFRKNPDAPGLRLKQLRGDSQLYSARVTDSYRALLLHAGNRDYILVAVKDRKDVYDNLDRYRYQINQVTGGIEFVDLSIVASTPVSPDVPKPSAPAPESARPAPLLAGFAEEQLRELGVAGPLIKLALKITTEEDLLALVEFAPALTEEVLLALHDGKTYDEVLEQVTRPVRTDDEIDPADYATALARPATKVTTEDTDLQSVLDGDFGRWKVFLHPTQRKIVERDYRGPARVSGGPGTGKTIVALHRVKHLVDRLPPGEDRPVLLTTFNKNLAADLRDRLLELGGPEILKRVDIVNIDKLATGIVSDTQAGGRRRWIDDERAVREWRELLLELDEDQWDPQFLHDEWSQVILGLGERSRTAYFRARRAGRGRNIGRAQRSQIWQLVEKFTMRLDEKNLWTYRQVAWEAARLELERASKIKAHAESPLNIHLADRSIARENYRYGHVVVDEAQDLNVAHWRMLRAMVPEGDNDMFIAGDTHQRIYGNYVTLGSLGINIRGRSSRLTLSYRTTHEILGSALGLLGDESWDDLDDGKDDLNGYRSVLRGPRPVFRAASTWPDELELIAEQVAEWAGTTAPSIAVCVPERSMVADVESRLGKAGIRAASIGPDGPKLDDAVHVGTMHRFKGLEYQHMVIAGISEGTVPRAFIQQYENADPVRHRRELQQARSLLFVAATRARDTLLITWHGRPSRFLPTDR</sequence>
<feature type="binding site" evidence="9">
    <location>
        <begin position="270"/>
        <end position="277"/>
    </location>
    <ligand>
        <name>ATP</name>
        <dbReference type="ChEBI" id="CHEBI:30616"/>
    </ligand>
</feature>
<dbReference type="Gene3D" id="3.40.50.300">
    <property type="entry name" value="P-loop containing nucleotide triphosphate hydrolases"/>
    <property type="match status" value="2"/>
</dbReference>
<dbReference type="GO" id="GO:0005524">
    <property type="term" value="F:ATP binding"/>
    <property type="evidence" value="ECO:0007669"/>
    <property type="project" value="UniProtKB-UniRule"/>
</dbReference>
<dbReference type="SUPFAM" id="SSF143011">
    <property type="entry name" value="RelE-like"/>
    <property type="match status" value="1"/>
</dbReference>
<evidence type="ECO:0000313" key="11">
    <source>
        <dbReference type="EMBL" id="POM26100.1"/>
    </source>
</evidence>
<evidence type="ECO:0000313" key="12">
    <source>
        <dbReference type="Proteomes" id="UP000242367"/>
    </source>
</evidence>
<dbReference type="SUPFAM" id="SSF52540">
    <property type="entry name" value="P-loop containing nucleoside triphosphate hydrolases"/>
    <property type="match status" value="1"/>
</dbReference>
<feature type="domain" description="UvrD-like helicase ATP-binding" evidence="10">
    <location>
        <begin position="249"/>
        <end position="547"/>
    </location>
</feature>
<evidence type="ECO:0000256" key="7">
    <source>
        <dbReference type="ARBA" id="ARBA00034808"/>
    </source>
</evidence>
<evidence type="ECO:0000256" key="6">
    <source>
        <dbReference type="ARBA" id="ARBA00034617"/>
    </source>
</evidence>
<dbReference type="GO" id="GO:0033202">
    <property type="term" value="C:DNA helicase complex"/>
    <property type="evidence" value="ECO:0007669"/>
    <property type="project" value="TreeGrafter"/>
</dbReference>
<evidence type="ECO:0000259" key="10">
    <source>
        <dbReference type="PROSITE" id="PS51198"/>
    </source>
</evidence>
<accession>A0A2P4UM25</accession>
<dbReference type="RefSeq" id="WP_103561115.1">
    <property type="nucleotide sequence ID" value="NZ_MTBP01000001.1"/>
</dbReference>
<dbReference type="AlphaFoldDB" id="A0A2P4UM25"/>
<dbReference type="GO" id="GO:0043138">
    <property type="term" value="F:3'-5' DNA helicase activity"/>
    <property type="evidence" value="ECO:0007669"/>
    <property type="project" value="UniProtKB-EC"/>
</dbReference>
<comment type="catalytic activity">
    <reaction evidence="8">
        <text>ATP + H2O = ADP + phosphate + H(+)</text>
        <dbReference type="Rhea" id="RHEA:13065"/>
        <dbReference type="ChEBI" id="CHEBI:15377"/>
        <dbReference type="ChEBI" id="CHEBI:15378"/>
        <dbReference type="ChEBI" id="CHEBI:30616"/>
        <dbReference type="ChEBI" id="CHEBI:43474"/>
        <dbReference type="ChEBI" id="CHEBI:456216"/>
        <dbReference type="EC" id="5.6.2.4"/>
    </reaction>
</comment>
<evidence type="ECO:0000256" key="8">
    <source>
        <dbReference type="ARBA" id="ARBA00048988"/>
    </source>
</evidence>
<dbReference type="PANTHER" id="PTHR11070:SF45">
    <property type="entry name" value="DNA 3'-5' HELICASE"/>
    <property type="match status" value="1"/>
</dbReference>
<dbReference type="PANTHER" id="PTHR11070">
    <property type="entry name" value="UVRD / RECB / PCRA DNA HELICASE FAMILY MEMBER"/>
    <property type="match status" value="1"/>
</dbReference>